<dbReference type="Proteomes" id="UP000095673">
    <property type="component" value="Unassembled WGS sequence"/>
</dbReference>
<proteinExistence type="predicted"/>
<dbReference type="EMBL" id="CYXM01000004">
    <property type="protein sequence ID" value="CUM90462.1"/>
    <property type="molecule type" value="Genomic_DNA"/>
</dbReference>
<evidence type="ECO:0000313" key="2">
    <source>
        <dbReference type="Proteomes" id="UP000095673"/>
    </source>
</evidence>
<dbReference type="RefSeq" id="WP_055237756.1">
    <property type="nucleotide sequence ID" value="NZ_CYXM01000004.1"/>
</dbReference>
<protein>
    <submittedName>
        <fullName evidence="1">Phage XkdN-like protein</fullName>
    </submittedName>
</protein>
<name>A0A173SJ61_9FIRM</name>
<evidence type="ECO:0000313" key="1">
    <source>
        <dbReference type="EMBL" id="CUM90462.1"/>
    </source>
</evidence>
<accession>A0A173SJ61</accession>
<dbReference type="InterPro" id="IPR014986">
    <property type="entry name" value="XkdN-like"/>
</dbReference>
<dbReference type="Pfam" id="PF08890">
    <property type="entry name" value="Phage_TAC_5"/>
    <property type="match status" value="1"/>
</dbReference>
<sequence length="156" mass="18002">MANKDLRYFMREEAKVEQIVTVPGPESIKDENGEVIQLEIKQLHNDTIAKINEMYESKTPLKDKKGNFIVQNGNVVYKVERDRNKAARHLMVEALVYPDLKDKKLMEYFGCVDITEMPLKVFPTNKEYGHVSKQVLKVLGLTEEDDEAKETKDAKN</sequence>
<gene>
    <name evidence="1" type="primary">yqbN</name>
    <name evidence="1" type="ORF">ERS852580_01080</name>
</gene>
<dbReference type="Gene3D" id="3.30.2220.30">
    <property type="match status" value="1"/>
</dbReference>
<dbReference type="AlphaFoldDB" id="A0A173SJ61"/>
<reference evidence="1 2" key="1">
    <citation type="submission" date="2015-09" db="EMBL/GenBank/DDBJ databases">
        <authorList>
            <consortium name="Pathogen Informatics"/>
        </authorList>
    </citation>
    <scope>NUCLEOTIDE SEQUENCE [LARGE SCALE GENOMIC DNA]</scope>
    <source>
        <strain evidence="1 2">2789STDY5834968</strain>
    </source>
</reference>
<organism evidence="1 2">
    <name type="scientific">Agathobacter rectalis</name>
    <dbReference type="NCBI Taxonomy" id="39491"/>
    <lineage>
        <taxon>Bacteria</taxon>
        <taxon>Bacillati</taxon>
        <taxon>Bacillota</taxon>
        <taxon>Clostridia</taxon>
        <taxon>Lachnospirales</taxon>
        <taxon>Lachnospiraceae</taxon>
        <taxon>Agathobacter</taxon>
    </lineage>
</organism>
<dbReference type="OrthoDB" id="1807498at2"/>
<dbReference type="InterPro" id="IPR038559">
    <property type="entry name" value="XkdN-like_sf"/>
</dbReference>